<dbReference type="GO" id="GO:0006006">
    <property type="term" value="P:glucose metabolic process"/>
    <property type="evidence" value="ECO:0007669"/>
    <property type="project" value="TreeGrafter"/>
</dbReference>
<evidence type="ECO:0000256" key="14">
    <source>
        <dbReference type="PIRSR" id="PIRSR005096-2"/>
    </source>
</evidence>
<dbReference type="EC" id="5.1.3.3" evidence="6 12"/>
<evidence type="ECO:0000256" key="11">
    <source>
        <dbReference type="ARBA" id="ARBA00023277"/>
    </source>
</evidence>
<feature type="active site" description="Proton acceptor" evidence="13">
    <location>
        <position position="310"/>
    </location>
</feature>
<dbReference type="Proteomes" id="UP000092971">
    <property type="component" value="Chromosome"/>
</dbReference>
<dbReference type="PANTHER" id="PTHR10091:SF0">
    <property type="entry name" value="GALACTOSE MUTAROTASE"/>
    <property type="match status" value="1"/>
</dbReference>
<dbReference type="InterPro" id="IPR011013">
    <property type="entry name" value="Gal_mutarotase_sf_dom"/>
</dbReference>
<accession>A0A1B1YBV2</accession>
<evidence type="ECO:0000313" key="16">
    <source>
        <dbReference type="EMBL" id="ANW98257.1"/>
    </source>
</evidence>
<dbReference type="InterPro" id="IPR047215">
    <property type="entry name" value="Galactose_mutarotase-like"/>
</dbReference>
<comment type="catalytic activity">
    <reaction evidence="1 12">
        <text>alpha-D-glucose = beta-D-glucose</text>
        <dbReference type="Rhea" id="RHEA:10264"/>
        <dbReference type="ChEBI" id="CHEBI:15903"/>
        <dbReference type="ChEBI" id="CHEBI:17925"/>
        <dbReference type="EC" id="5.1.3.3"/>
    </reaction>
</comment>
<dbReference type="EMBL" id="CP014672">
    <property type="protein sequence ID" value="ANW98257.1"/>
    <property type="molecule type" value="Genomic_DNA"/>
</dbReference>
<comment type="pathway">
    <text evidence="3 12">Carbohydrate metabolism; hexose metabolism.</text>
</comment>
<evidence type="ECO:0000256" key="5">
    <source>
        <dbReference type="ARBA" id="ARBA00011245"/>
    </source>
</evidence>
<dbReference type="InterPro" id="IPR014718">
    <property type="entry name" value="GH-type_carb-bd"/>
</dbReference>
<evidence type="ECO:0000256" key="13">
    <source>
        <dbReference type="PIRSR" id="PIRSR005096-1"/>
    </source>
</evidence>
<keyword evidence="8" id="KW-0963">Cytoplasm</keyword>
<dbReference type="GO" id="GO:0030246">
    <property type="term" value="F:carbohydrate binding"/>
    <property type="evidence" value="ECO:0007669"/>
    <property type="project" value="InterPro"/>
</dbReference>
<feature type="binding site" evidence="14">
    <location>
        <position position="246"/>
    </location>
    <ligand>
        <name>beta-D-galactose</name>
        <dbReference type="ChEBI" id="CHEBI:27667"/>
    </ligand>
</feature>
<evidence type="ECO:0000256" key="3">
    <source>
        <dbReference type="ARBA" id="ARBA00005028"/>
    </source>
</evidence>
<dbReference type="InterPro" id="IPR018052">
    <property type="entry name" value="Ald1_epimerase_CS"/>
</dbReference>
<dbReference type="PROSITE" id="PS00545">
    <property type="entry name" value="ALDOSE_1_EPIMERASE"/>
    <property type="match status" value="1"/>
</dbReference>
<comment type="subcellular location">
    <subcellularLocation>
        <location evidence="2">Cytoplasm</location>
    </subcellularLocation>
</comment>
<feature type="active site" description="Proton donor" evidence="13">
    <location>
        <position position="174"/>
    </location>
</feature>
<proteinExistence type="inferred from homology"/>
<evidence type="ECO:0000256" key="4">
    <source>
        <dbReference type="ARBA" id="ARBA00006206"/>
    </source>
</evidence>
<dbReference type="InterPro" id="IPR015443">
    <property type="entry name" value="Aldose_1-epimerase"/>
</dbReference>
<dbReference type="NCBIfam" id="NF008277">
    <property type="entry name" value="PRK11055.1"/>
    <property type="match status" value="1"/>
</dbReference>
<dbReference type="Gene3D" id="2.70.98.10">
    <property type="match status" value="1"/>
</dbReference>
<name>A0A1B1YBV2_THEST</name>
<dbReference type="InterPro" id="IPR008183">
    <property type="entry name" value="Aldose_1/G6P_1-epimerase"/>
</dbReference>
<feature type="binding site" evidence="15">
    <location>
        <begin position="77"/>
        <end position="78"/>
    </location>
    <ligand>
        <name>beta-D-galactose</name>
        <dbReference type="ChEBI" id="CHEBI:27667"/>
    </ligand>
</feature>
<dbReference type="GO" id="GO:0004034">
    <property type="term" value="F:aldose 1-epimerase activity"/>
    <property type="evidence" value="ECO:0007669"/>
    <property type="project" value="UniProtKB-EC"/>
</dbReference>
<dbReference type="OrthoDB" id="9779408at2"/>
<dbReference type="PANTHER" id="PTHR10091">
    <property type="entry name" value="ALDOSE-1-EPIMERASE"/>
    <property type="match status" value="1"/>
</dbReference>
<dbReference type="AlphaFoldDB" id="A0A1B1YBV2"/>
<dbReference type="Pfam" id="PF01263">
    <property type="entry name" value="Aldose_epim"/>
    <property type="match status" value="1"/>
</dbReference>
<comment type="subunit">
    <text evidence="5">Monomer.</text>
</comment>
<sequence>MEKKLFGKTPEGAEVYLFTIGNSKGMRAEIINYGGIIVSLYVPDGNGNVDDVVLGCDNLEDYGKSPFFGAIIGRHANRIENAVFELNGKEYRLAKNDGNNHLHGGIKGFDKVVWDVLEQTDNTLKLHYLSPDGEEGYPGNLDITVTYSVTEDNALSIDYKAKSDADTVVNLTNHSYFNLSGHSSGDILKHQLKINADRFTVNNEECIPTGEIISVEGTPMDFRELKPLGPGIQSGSIHVKHFNGYDHNFVLNVSGKEPEFAAEVFDPASGRRMKVYTTKPGVQLYTGNQLNQIAGKGGIRYGRWSGFCLETQFFPNAMKHKHFPSPVLKAGELYHHITVYKFE</sequence>
<dbReference type="UniPathway" id="UPA00242"/>
<evidence type="ECO:0000256" key="8">
    <source>
        <dbReference type="ARBA" id="ARBA00022490"/>
    </source>
</evidence>
<keyword evidence="9" id="KW-0597">Phosphoprotein</keyword>
<evidence type="ECO:0000256" key="15">
    <source>
        <dbReference type="PIRSR" id="PIRSR005096-3"/>
    </source>
</evidence>
<keyword evidence="10 12" id="KW-0413">Isomerase</keyword>
<dbReference type="GO" id="GO:0005737">
    <property type="term" value="C:cytoplasm"/>
    <property type="evidence" value="ECO:0007669"/>
    <property type="project" value="UniProtKB-SubCell"/>
</dbReference>
<evidence type="ECO:0000256" key="7">
    <source>
        <dbReference type="ARBA" id="ARBA00014165"/>
    </source>
</evidence>
<gene>
    <name evidence="16" type="ORF">CSTERTH_04010</name>
</gene>
<organism evidence="16 17">
    <name type="scientific">Thermoclostridium stercorarium subsp. thermolacticum DSM 2910</name>
    <dbReference type="NCBI Taxonomy" id="1121336"/>
    <lineage>
        <taxon>Bacteria</taxon>
        <taxon>Bacillati</taxon>
        <taxon>Bacillota</taxon>
        <taxon>Clostridia</taxon>
        <taxon>Eubacteriales</taxon>
        <taxon>Oscillospiraceae</taxon>
        <taxon>Thermoclostridium</taxon>
    </lineage>
</organism>
<keyword evidence="11 12" id="KW-0119">Carbohydrate metabolism</keyword>
<evidence type="ECO:0000256" key="1">
    <source>
        <dbReference type="ARBA" id="ARBA00001614"/>
    </source>
</evidence>
<comment type="similarity">
    <text evidence="4 12">Belongs to the aldose epimerase family.</text>
</comment>
<evidence type="ECO:0000256" key="12">
    <source>
        <dbReference type="PIRNR" id="PIRNR005096"/>
    </source>
</evidence>
<dbReference type="FunFam" id="2.70.98.10:FF:000003">
    <property type="entry name" value="Aldose 1-epimerase"/>
    <property type="match status" value="1"/>
</dbReference>
<dbReference type="PIRSF" id="PIRSF005096">
    <property type="entry name" value="GALM"/>
    <property type="match status" value="1"/>
</dbReference>
<evidence type="ECO:0000256" key="2">
    <source>
        <dbReference type="ARBA" id="ARBA00004496"/>
    </source>
</evidence>
<feature type="binding site" evidence="15">
    <location>
        <begin position="174"/>
        <end position="176"/>
    </location>
    <ligand>
        <name>beta-D-galactose</name>
        <dbReference type="ChEBI" id="CHEBI:27667"/>
    </ligand>
</feature>
<dbReference type="RefSeq" id="WP_015358537.1">
    <property type="nucleotide sequence ID" value="NZ_CP014672.1"/>
</dbReference>
<evidence type="ECO:0000313" key="17">
    <source>
        <dbReference type="Proteomes" id="UP000092971"/>
    </source>
</evidence>
<dbReference type="CDD" id="cd09019">
    <property type="entry name" value="galactose_mutarotase_like"/>
    <property type="match status" value="1"/>
</dbReference>
<evidence type="ECO:0000256" key="10">
    <source>
        <dbReference type="ARBA" id="ARBA00023235"/>
    </source>
</evidence>
<protein>
    <recommendedName>
        <fullName evidence="7 12">Aldose 1-epimerase</fullName>
        <ecNumber evidence="6 12">5.1.3.3</ecNumber>
    </recommendedName>
</protein>
<reference evidence="16 17" key="1">
    <citation type="submission" date="2016-02" db="EMBL/GenBank/DDBJ databases">
        <title>Comparison of Clostridium stercorarium subspecies using comparative genomics and transcriptomics.</title>
        <authorList>
            <person name="Schellenberg J."/>
            <person name="Thallinger G."/>
            <person name="Levin D.B."/>
            <person name="Zhang X."/>
            <person name="Alvare G."/>
            <person name="Fristensky B."/>
            <person name="Sparling R."/>
        </authorList>
    </citation>
    <scope>NUCLEOTIDE SEQUENCE [LARGE SCALE GENOMIC DNA]</scope>
    <source>
        <strain evidence="16 17">DSM 2910</strain>
    </source>
</reference>
<dbReference type="GO" id="GO:0033499">
    <property type="term" value="P:galactose catabolic process via UDP-galactose, Leloir pathway"/>
    <property type="evidence" value="ECO:0007669"/>
    <property type="project" value="TreeGrafter"/>
</dbReference>
<evidence type="ECO:0000256" key="6">
    <source>
        <dbReference type="ARBA" id="ARBA00013185"/>
    </source>
</evidence>
<evidence type="ECO:0000256" key="9">
    <source>
        <dbReference type="ARBA" id="ARBA00022553"/>
    </source>
</evidence>
<dbReference type="SUPFAM" id="SSF74650">
    <property type="entry name" value="Galactose mutarotase-like"/>
    <property type="match status" value="1"/>
</dbReference>